<gene>
    <name evidence="2" type="ORF">UFOVP777_1</name>
</gene>
<evidence type="ECO:0000313" key="2">
    <source>
        <dbReference type="EMBL" id="CAB4161805.1"/>
    </source>
</evidence>
<feature type="non-terminal residue" evidence="2">
    <location>
        <position position="1"/>
    </location>
</feature>
<feature type="region of interest" description="Disordered" evidence="1">
    <location>
        <begin position="1"/>
        <end position="37"/>
    </location>
</feature>
<protein>
    <submittedName>
        <fullName evidence="2">Uncharacterized protein</fullName>
    </submittedName>
</protein>
<proteinExistence type="predicted"/>
<organism evidence="2">
    <name type="scientific">uncultured Caudovirales phage</name>
    <dbReference type="NCBI Taxonomy" id="2100421"/>
    <lineage>
        <taxon>Viruses</taxon>
        <taxon>Duplodnaviria</taxon>
        <taxon>Heunggongvirae</taxon>
        <taxon>Uroviricota</taxon>
        <taxon>Caudoviricetes</taxon>
        <taxon>Peduoviridae</taxon>
        <taxon>Maltschvirus</taxon>
        <taxon>Maltschvirus maltsch</taxon>
    </lineage>
</organism>
<accession>A0A6J5NXS3</accession>
<evidence type="ECO:0000256" key="1">
    <source>
        <dbReference type="SAM" id="MobiDB-lite"/>
    </source>
</evidence>
<dbReference type="EMBL" id="LR796723">
    <property type="protein sequence ID" value="CAB4161805.1"/>
    <property type="molecule type" value="Genomic_DNA"/>
</dbReference>
<reference evidence="2" key="1">
    <citation type="submission" date="2020-04" db="EMBL/GenBank/DDBJ databases">
        <authorList>
            <person name="Chiriac C."/>
            <person name="Salcher M."/>
            <person name="Ghai R."/>
            <person name="Kavagutti S V."/>
        </authorList>
    </citation>
    <scope>NUCLEOTIDE SEQUENCE</scope>
</reference>
<sequence>LASPMRASTLPRGKSVTPTTLTLQPMSSSSSKPKRDYSKWVNKGCPKHKFAHQWHEDSSLCLHPQCLKGLILKLCDRNPNMKTRWMVFQAKGLDQDFVQHVAYYLLTKPEVKSLNMEQLRFAADRFTEQAYRPSDEYHTNYSHNFRSQPQLDHCTEETREEILEHGVRYVTQRNDPFLAVVLHEISSYIDNPELMLFASGQIDALDLALLIAPTADEVIDMSLQLEKVKPWLAEWINQYVKT</sequence>
<feature type="compositionally biased region" description="Polar residues" evidence="1">
    <location>
        <begin position="16"/>
        <end position="26"/>
    </location>
</feature>
<name>A0A6J5NXS3_9CAUD</name>